<accession>A0A0N7L870</accession>
<evidence type="ECO:0000313" key="1">
    <source>
        <dbReference type="EMBL" id="CEG49051.1"/>
    </source>
</evidence>
<dbReference type="Proteomes" id="UP000054928">
    <property type="component" value="Unassembled WGS sequence"/>
</dbReference>
<dbReference type="GeneID" id="36401894"/>
<dbReference type="EMBL" id="CCYD01003042">
    <property type="protein sequence ID" value="CEG49051.1"/>
    <property type="molecule type" value="Genomic_DNA"/>
</dbReference>
<sequence length="102" mass="11301">MCGDATIVAVIAAQKTGVGYFMFASNSRVSVFGCRKTANFSAKRDLKVPYRKGAGLCLRMVTHEIEQEFPLAIGPVHERTFDTMSMLKIVIHFIILTETEST</sequence>
<protein>
    <submittedName>
        <fullName evidence="1">Uncharacterized protein</fullName>
    </submittedName>
</protein>
<name>A0A0N7L870_PLAHL</name>
<dbReference type="RefSeq" id="XP_024585420.1">
    <property type="nucleotide sequence ID" value="XM_024720197.1"/>
</dbReference>
<reference evidence="2" key="1">
    <citation type="submission" date="2014-09" db="EMBL/GenBank/DDBJ databases">
        <authorList>
            <person name="Sharma Rahul"/>
            <person name="Thines Marco"/>
        </authorList>
    </citation>
    <scope>NUCLEOTIDE SEQUENCE [LARGE SCALE GENOMIC DNA]</scope>
</reference>
<proteinExistence type="predicted"/>
<evidence type="ECO:0000313" key="2">
    <source>
        <dbReference type="Proteomes" id="UP000054928"/>
    </source>
</evidence>
<dbReference type="AlphaFoldDB" id="A0A0N7L870"/>
<organism evidence="1 2">
    <name type="scientific">Plasmopara halstedii</name>
    <name type="common">Downy mildew of sunflower</name>
    <dbReference type="NCBI Taxonomy" id="4781"/>
    <lineage>
        <taxon>Eukaryota</taxon>
        <taxon>Sar</taxon>
        <taxon>Stramenopiles</taxon>
        <taxon>Oomycota</taxon>
        <taxon>Peronosporomycetes</taxon>
        <taxon>Peronosporales</taxon>
        <taxon>Peronosporaceae</taxon>
        <taxon>Plasmopara</taxon>
    </lineage>
</organism>
<keyword evidence="2" id="KW-1185">Reference proteome</keyword>